<dbReference type="WBParaSite" id="JU765_v2.g2001.t1">
    <property type="protein sequence ID" value="JU765_v2.g2001.t1"/>
    <property type="gene ID" value="JU765_v2.g2001"/>
</dbReference>
<evidence type="ECO:0000313" key="2">
    <source>
        <dbReference type="WBParaSite" id="JU765_v2.g2001.t1"/>
    </source>
</evidence>
<dbReference type="Proteomes" id="UP000887576">
    <property type="component" value="Unplaced"/>
</dbReference>
<reference evidence="2" key="1">
    <citation type="submission" date="2022-11" db="UniProtKB">
        <authorList>
            <consortium name="WormBaseParasite"/>
        </authorList>
    </citation>
    <scope>IDENTIFICATION</scope>
</reference>
<name>A0AC34QW20_9BILA</name>
<protein>
    <submittedName>
        <fullName evidence="2">Uncharacterized protein</fullName>
    </submittedName>
</protein>
<sequence>MLLEKIYSNCLFGTRFLSVSTRTLTVHRAKEEKAVLTGDNCADTILDKVWQFSVDFPGKIAFIDAANPTNKRTYREVYWHSYSLASFLRKQLNFKKNEMVCTFMPNSIDCASVYLGTTLAGGVVTPANSHYSALDLARQINDSGSRLVFCNEEGLETVLEAKELAPKLEQIITVGPSISEFTEQKSILFTEIKKTRPVLDKFDTNPADDLFCLPYSSGTTGLPKGVMLTHKNVSAMIANYCQFLKGNIDLLMKPPFIPHKEHAIMLLPFFHIFGMGLMLNGLYLGTQMVVMKKFDVAQLCKSIQDFKVRSLTVAPPVLGALAKHPVVSTFNLSSLQIVFSGAAPAGRELCNEVQKRLPSVKYVFQGYGMTELSMSASIGSIKTMTPNESVGLLLPGFELRIVDPETGKDADKNAKGEMWMRGDQIMKGYFNRPEETAETLDADGWLHTGDVGYVDDVGHIFIVDRLKELIKVKGFQVPPAELEDIIVAHPKVKDCAVVGVPCDIRGEIPKAFVVKKCETLHEEELQDFVNEKVSHYKQLKGGV</sequence>
<proteinExistence type="predicted"/>
<accession>A0AC34QW20</accession>
<evidence type="ECO:0000313" key="1">
    <source>
        <dbReference type="Proteomes" id="UP000887576"/>
    </source>
</evidence>
<organism evidence="1 2">
    <name type="scientific">Panagrolaimus sp. JU765</name>
    <dbReference type="NCBI Taxonomy" id="591449"/>
    <lineage>
        <taxon>Eukaryota</taxon>
        <taxon>Metazoa</taxon>
        <taxon>Ecdysozoa</taxon>
        <taxon>Nematoda</taxon>
        <taxon>Chromadorea</taxon>
        <taxon>Rhabditida</taxon>
        <taxon>Tylenchina</taxon>
        <taxon>Panagrolaimomorpha</taxon>
        <taxon>Panagrolaimoidea</taxon>
        <taxon>Panagrolaimidae</taxon>
        <taxon>Panagrolaimus</taxon>
    </lineage>
</organism>